<dbReference type="AlphaFoldDB" id="A0A327KHQ2"/>
<evidence type="ECO:0000256" key="3">
    <source>
        <dbReference type="ARBA" id="ARBA00022553"/>
    </source>
</evidence>
<sequence>MALNTLEFDCKAEAATVRLAAPVHYGVVGSGDLEVILEPCDLKGGVKVKVTTPVGGFDAVWRKVVQAFVNRAKLADVAIDINDNNASPAVVSMRLQQALAETAA</sequence>
<dbReference type="NCBIfam" id="TIGR03130">
    <property type="entry name" value="malonate_delta"/>
    <property type="match status" value="1"/>
</dbReference>
<dbReference type="Proteomes" id="UP000248863">
    <property type="component" value="Unassembled WGS sequence"/>
</dbReference>
<keyword evidence="3 5" id="KW-0597">Phosphoprotein</keyword>
<reference evidence="6 7" key="1">
    <citation type="submission" date="2017-07" db="EMBL/GenBank/DDBJ databases">
        <title>Draft Genome Sequences of Select Purple Nonsulfur Bacteria.</title>
        <authorList>
            <person name="Lasarre B."/>
            <person name="Mckinlay J.B."/>
        </authorList>
    </citation>
    <scope>NUCLEOTIDE SEQUENCE [LARGE SCALE GENOMIC DNA]</scope>
    <source>
        <strain evidence="6 7">DSM 11907</strain>
    </source>
</reference>
<comment type="caution">
    <text evidence="6">The sequence shown here is derived from an EMBL/GenBank/DDBJ whole genome shotgun (WGS) entry which is preliminary data.</text>
</comment>
<dbReference type="OrthoDB" id="120290at2"/>
<dbReference type="HAMAP" id="MF_00710">
    <property type="entry name" value="Malonate_deCO2ase_dsu"/>
    <property type="match status" value="1"/>
</dbReference>
<organism evidence="6 7">
    <name type="scientific">Rhodoplanes elegans</name>
    <dbReference type="NCBI Taxonomy" id="29408"/>
    <lineage>
        <taxon>Bacteria</taxon>
        <taxon>Pseudomonadati</taxon>
        <taxon>Pseudomonadota</taxon>
        <taxon>Alphaproteobacteria</taxon>
        <taxon>Hyphomicrobiales</taxon>
        <taxon>Nitrobacteraceae</taxon>
        <taxon>Rhodoplanes</taxon>
    </lineage>
</organism>
<evidence type="ECO:0000256" key="5">
    <source>
        <dbReference type="PIRSR" id="PIRSR609662-50"/>
    </source>
</evidence>
<comment type="PTM">
    <text evidence="5">Covalently binds the prosthetic group of malonate decarboxylase.</text>
</comment>
<gene>
    <name evidence="6" type="primary">mdcC</name>
    <name evidence="6" type="ORF">CH338_16555</name>
</gene>
<dbReference type="GO" id="GO:0005737">
    <property type="term" value="C:cytoplasm"/>
    <property type="evidence" value="ECO:0007669"/>
    <property type="project" value="UniProtKB-SubCell"/>
</dbReference>
<accession>A0A327KHQ2</accession>
<evidence type="ECO:0000256" key="2">
    <source>
        <dbReference type="ARBA" id="ARBA00022490"/>
    </source>
</evidence>
<proteinExistence type="inferred from homology"/>
<evidence type="ECO:0000313" key="7">
    <source>
        <dbReference type="Proteomes" id="UP000248863"/>
    </source>
</evidence>
<name>A0A327KHQ2_9BRAD</name>
<keyword evidence="2" id="KW-0963">Cytoplasm</keyword>
<evidence type="ECO:0000256" key="1">
    <source>
        <dbReference type="ARBA" id="ARBA00004496"/>
    </source>
</evidence>
<dbReference type="Pfam" id="PF06857">
    <property type="entry name" value="ACP"/>
    <property type="match status" value="1"/>
</dbReference>
<feature type="modified residue" description="O-(phosphoribosyl dephospho-coenzyme A)serine" evidence="5">
    <location>
        <position position="30"/>
    </location>
</feature>
<dbReference type="RefSeq" id="WP_111358244.1">
    <property type="nucleotide sequence ID" value="NZ_NHSK01000083.1"/>
</dbReference>
<dbReference type="EMBL" id="NPEU01000194">
    <property type="protein sequence ID" value="RAI37153.1"/>
    <property type="molecule type" value="Genomic_DNA"/>
</dbReference>
<keyword evidence="7" id="KW-1185">Reference proteome</keyword>
<dbReference type="InterPro" id="IPR009662">
    <property type="entry name" value="Malonate_deCO2ase_dsu"/>
</dbReference>
<evidence type="ECO:0000256" key="4">
    <source>
        <dbReference type="NCBIfam" id="TIGR03130"/>
    </source>
</evidence>
<comment type="subcellular location">
    <subcellularLocation>
        <location evidence="1">Cytoplasm</location>
    </subcellularLocation>
</comment>
<dbReference type="InterPro" id="IPR023439">
    <property type="entry name" value="Mal_deCO2ase/Cit_lyase_ACP"/>
</dbReference>
<evidence type="ECO:0000313" key="6">
    <source>
        <dbReference type="EMBL" id="RAI37153.1"/>
    </source>
</evidence>
<protein>
    <recommendedName>
        <fullName evidence="4">Malonate decarboxylase acyl carrier protein</fullName>
    </recommendedName>
</protein>